<name>L7C8P4_RHOBT</name>
<dbReference type="AlphaFoldDB" id="L7C8P4"/>
<reference evidence="1 2" key="1">
    <citation type="journal article" date="2013" name="Mar. Genomics">
        <title>Expression of sulfatases in Rhodopirellula baltica and the diversity of sulfatases in the genus Rhodopirellula.</title>
        <authorList>
            <person name="Wegner C.E."/>
            <person name="Richter-Heitmann T."/>
            <person name="Klindworth A."/>
            <person name="Klockow C."/>
            <person name="Richter M."/>
            <person name="Achstetter T."/>
            <person name="Glockner F.O."/>
            <person name="Harder J."/>
        </authorList>
    </citation>
    <scope>NUCLEOTIDE SEQUENCE [LARGE SCALE GENOMIC DNA]</scope>
    <source>
        <strain evidence="1 2">SWK14</strain>
    </source>
</reference>
<sequence>MPAPAISLASLGVCANRFNETKIEHVVAHAMIHPLVKADRKDVFDFGTIKV</sequence>
<proteinExistence type="predicted"/>
<dbReference type="EMBL" id="AMWG01000164">
    <property type="protein sequence ID" value="ELP30195.1"/>
    <property type="molecule type" value="Genomic_DNA"/>
</dbReference>
<evidence type="ECO:0000313" key="2">
    <source>
        <dbReference type="Proteomes" id="UP000010959"/>
    </source>
</evidence>
<accession>L7C8P4</accession>
<evidence type="ECO:0000313" key="1">
    <source>
        <dbReference type="EMBL" id="ELP30195.1"/>
    </source>
</evidence>
<protein>
    <submittedName>
        <fullName evidence="1">Uncharacterized protein</fullName>
    </submittedName>
</protein>
<dbReference type="Proteomes" id="UP000010959">
    <property type="component" value="Unassembled WGS sequence"/>
</dbReference>
<comment type="caution">
    <text evidence="1">The sequence shown here is derived from an EMBL/GenBank/DDBJ whole genome shotgun (WGS) entry which is preliminary data.</text>
</comment>
<gene>
    <name evidence="1" type="ORF">RBSWK_05876</name>
</gene>
<organism evidence="1 2">
    <name type="scientific">Rhodopirellula baltica SWK14</name>
    <dbReference type="NCBI Taxonomy" id="993516"/>
    <lineage>
        <taxon>Bacteria</taxon>
        <taxon>Pseudomonadati</taxon>
        <taxon>Planctomycetota</taxon>
        <taxon>Planctomycetia</taxon>
        <taxon>Pirellulales</taxon>
        <taxon>Pirellulaceae</taxon>
        <taxon>Rhodopirellula</taxon>
    </lineage>
</organism>